<dbReference type="PANTHER" id="PTHR43270">
    <property type="entry name" value="BETA-ALA-HIS DIPEPTIDASE"/>
    <property type="match status" value="1"/>
</dbReference>
<name>A0ABY4GR54_9BACI</name>
<dbReference type="NCBIfam" id="NF005914">
    <property type="entry name" value="PRK07907.1"/>
    <property type="match status" value="1"/>
</dbReference>
<evidence type="ECO:0000256" key="2">
    <source>
        <dbReference type="ARBA" id="ARBA00022723"/>
    </source>
</evidence>
<dbReference type="GO" id="GO:0016805">
    <property type="term" value="F:dipeptidase activity"/>
    <property type="evidence" value="ECO:0007669"/>
    <property type="project" value="UniProtKB-KW"/>
</dbReference>
<dbReference type="NCBIfam" id="NF006053">
    <property type="entry name" value="PRK08201.1"/>
    <property type="match status" value="1"/>
</dbReference>
<protein>
    <submittedName>
        <fullName evidence="5">Dipeptidase</fullName>
        <ecNumber evidence="5">3.4.13.-</ecNumber>
    </submittedName>
</protein>
<dbReference type="EMBL" id="CP095071">
    <property type="protein sequence ID" value="UOQ86671.1"/>
    <property type="molecule type" value="Genomic_DNA"/>
</dbReference>
<dbReference type="Pfam" id="PF01546">
    <property type="entry name" value="Peptidase_M20"/>
    <property type="match status" value="1"/>
</dbReference>
<dbReference type="EC" id="3.4.13.-" evidence="5"/>
<dbReference type="Pfam" id="PF07687">
    <property type="entry name" value="M20_dimer"/>
    <property type="match status" value="1"/>
</dbReference>
<dbReference type="InterPro" id="IPR002933">
    <property type="entry name" value="Peptidase_M20"/>
</dbReference>
<dbReference type="Gene3D" id="3.40.630.10">
    <property type="entry name" value="Zn peptidases"/>
    <property type="match status" value="1"/>
</dbReference>
<proteinExistence type="predicted"/>
<dbReference type="RefSeq" id="WP_244747034.1">
    <property type="nucleotide sequence ID" value="NZ_CP095071.1"/>
</dbReference>
<evidence type="ECO:0000256" key="1">
    <source>
        <dbReference type="ARBA" id="ARBA00022670"/>
    </source>
</evidence>
<keyword evidence="3 5" id="KW-0378">Hydrolase</keyword>
<keyword evidence="5" id="KW-0224">Dipeptidase</keyword>
<dbReference type="NCBIfam" id="NF006579">
    <property type="entry name" value="PRK09104.1"/>
    <property type="match status" value="1"/>
</dbReference>
<keyword evidence="1" id="KW-0645">Protease</keyword>
<reference evidence="5 6" key="1">
    <citation type="submission" date="2022-04" db="EMBL/GenBank/DDBJ databases">
        <title>Gracilibacillus sp. isolated from saltern.</title>
        <authorList>
            <person name="Won M."/>
            <person name="Lee C.-M."/>
            <person name="Woen H.-Y."/>
            <person name="Kwon S.-W."/>
        </authorList>
    </citation>
    <scope>NUCLEOTIDE SEQUENCE [LARGE SCALE GENOMIC DNA]</scope>
    <source>
        <strain evidence="5 6">SSPM10-3</strain>
    </source>
</reference>
<feature type="domain" description="Peptidase M20 dimerisation" evidence="4">
    <location>
        <begin position="197"/>
        <end position="355"/>
    </location>
</feature>
<dbReference type="InterPro" id="IPR051458">
    <property type="entry name" value="Cyt/Met_Dipeptidase"/>
</dbReference>
<keyword evidence="2" id="KW-0479">Metal-binding</keyword>
<dbReference type="SUPFAM" id="SSF53187">
    <property type="entry name" value="Zn-dependent exopeptidases"/>
    <property type="match status" value="1"/>
</dbReference>
<dbReference type="InterPro" id="IPR011650">
    <property type="entry name" value="Peptidase_M20_dimer"/>
</dbReference>
<organism evidence="5 6">
    <name type="scientific">Gracilibacillus salinarum</name>
    <dbReference type="NCBI Taxonomy" id="2932255"/>
    <lineage>
        <taxon>Bacteria</taxon>
        <taxon>Bacillati</taxon>
        <taxon>Bacillota</taxon>
        <taxon>Bacilli</taxon>
        <taxon>Bacillales</taxon>
        <taxon>Bacillaceae</taxon>
        <taxon>Gracilibacillus</taxon>
    </lineage>
</organism>
<gene>
    <name evidence="5" type="ORF">MUN87_07225</name>
</gene>
<evidence type="ECO:0000259" key="4">
    <source>
        <dbReference type="Pfam" id="PF07687"/>
    </source>
</evidence>
<keyword evidence="6" id="KW-1185">Reference proteome</keyword>
<dbReference type="Gene3D" id="3.30.70.360">
    <property type="match status" value="1"/>
</dbReference>
<dbReference type="Proteomes" id="UP000831537">
    <property type="component" value="Chromosome"/>
</dbReference>
<dbReference type="PANTHER" id="PTHR43270:SF12">
    <property type="entry name" value="SUCCINYL-DIAMINOPIMELATE DESUCCINYLASE"/>
    <property type="match status" value="1"/>
</dbReference>
<evidence type="ECO:0000313" key="5">
    <source>
        <dbReference type="EMBL" id="UOQ86671.1"/>
    </source>
</evidence>
<evidence type="ECO:0000256" key="3">
    <source>
        <dbReference type="ARBA" id="ARBA00022801"/>
    </source>
</evidence>
<accession>A0ABY4GR54</accession>
<sequence length="460" mass="51139">MGQMKEVLAYLEKHKETHLEELKKFLHIPSVSTDSSHKDDVKNAAEFVADYIKEAGFDKVEVQQTAGHPLVYAEWMEAGPEAPTVLFYGHYDVQPPDPLDLWESEPFQADIRDGRIYARGASDDKGQVFMHLVVLKAFMKTNGSLPLNVKVCIEGEEEIGSANLYEILHQQKEKFAADFAVISDSGMVANDQPTILYGLKGFTGLEFTLKGPDNDLHSGLYGGAVKNPAMAMAQLLATMKDEQEVVQVAHFYDKVEPLSEEERTLIKDAPGEDYPASTGISRTVSEAGYSAKEHTMARPTLEINGLYSGYQGEGTKTIIPSTATAKLTCRLVPGQDPTEIQDLLVKHLEEHVPEGVTLSIKREPLSAKAYKVDPDHELIEKAAESFAETFDKEAVYVRMGGSIPVVEWIDAIYHIPVVLLGFGTPDDRLHSPNESFPVAHFEKGMNTLVHYWQKVKDYQQ</sequence>
<evidence type="ECO:0000313" key="6">
    <source>
        <dbReference type="Proteomes" id="UP000831537"/>
    </source>
</evidence>